<dbReference type="PANTHER" id="PTHR20974">
    <property type="entry name" value="UPF0585 PROTEIN CG18661"/>
    <property type="match status" value="1"/>
</dbReference>
<accession>A0A6I4U285</accession>
<organism evidence="1 2">
    <name type="scientific">Alteriqipengyuania halimionae</name>
    <dbReference type="NCBI Taxonomy" id="1926630"/>
    <lineage>
        <taxon>Bacteria</taxon>
        <taxon>Pseudomonadati</taxon>
        <taxon>Pseudomonadota</taxon>
        <taxon>Alphaproteobacteria</taxon>
        <taxon>Sphingomonadales</taxon>
        <taxon>Erythrobacteraceae</taxon>
        <taxon>Alteriqipengyuania</taxon>
    </lineage>
</organism>
<name>A0A6I4U285_9SPHN</name>
<dbReference type="Pfam" id="PF06080">
    <property type="entry name" value="DUF938"/>
    <property type="match status" value="1"/>
</dbReference>
<dbReference type="InterPro" id="IPR029063">
    <property type="entry name" value="SAM-dependent_MTases_sf"/>
</dbReference>
<dbReference type="AlphaFoldDB" id="A0A6I4U285"/>
<dbReference type="OrthoDB" id="5525831at2"/>
<keyword evidence="2" id="KW-1185">Reference proteome</keyword>
<reference evidence="1 2" key="1">
    <citation type="submission" date="2019-12" db="EMBL/GenBank/DDBJ databases">
        <title>Genomic-based taxomic classification of the family Erythrobacteraceae.</title>
        <authorList>
            <person name="Xu L."/>
        </authorList>
    </citation>
    <scope>NUCLEOTIDE SEQUENCE [LARGE SCALE GENOMIC DNA]</scope>
    <source>
        <strain evidence="1 2">LMG 29519</strain>
    </source>
</reference>
<dbReference type="InterPro" id="IPR010342">
    <property type="entry name" value="DUF938"/>
</dbReference>
<dbReference type="Gene3D" id="3.40.50.150">
    <property type="entry name" value="Vaccinia Virus protein VP39"/>
    <property type="match status" value="1"/>
</dbReference>
<proteinExistence type="predicted"/>
<dbReference type="Proteomes" id="UP000429229">
    <property type="component" value="Unassembled WGS sequence"/>
</dbReference>
<dbReference type="RefSeq" id="WP_160615572.1">
    <property type="nucleotide sequence ID" value="NZ_WTYR01000001.1"/>
</dbReference>
<comment type="caution">
    <text evidence="1">The sequence shown here is derived from an EMBL/GenBank/DDBJ whole genome shotgun (WGS) entry which is preliminary data.</text>
</comment>
<dbReference type="PANTHER" id="PTHR20974:SF0">
    <property type="entry name" value="UPF0585 PROTEIN CG18661"/>
    <property type="match status" value="1"/>
</dbReference>
<evidence type="ECO:0000313" key="1">
    <source>
        <dbReference type="EMBL" id="MXP09043.1"/>
    </source>
</evidence>
<gene>
    <name evidence="1" type="ORF">GRI68_02475</name>
</gene>
<evidence type="ECO:0000313" key="2">
    <source>
        <dbReference type="Proteomes" id="UP000429229"/>
    </source>
</evidence>
<sequence>MHNDSPATLRNRAPIAAILAEELPDEGLILEVASGGGEHATFFAAGFPMLGWQPSDREPEATQAIRARAAGLGLKNLRVPIVLDAALAQWSVHEADAILCINMVHISPWSATTGLFEGASKVLGADAPLILYGPYIEDEVETALSNLDFDRSLKSRDPRWGIRHREEIDALAEETGFKCTRREAMPANNLLLVYRKQ</sequence>
<dbReference type="EMBL" id="WTYR01000001">
    <property type="protein sequence ID" value="MXP09043.1"/>
    <property type="molecule type" value="Genomic_DNA"/>
</dbReference>
<protein>
    <submittedName>
        <fullName evidence="1">DUF938 domain-containing protein</fullName>
    </submittedName>
</protein>
<dbReference type="SUPFAM" id="SSF53335">
    <property type="entry name" value="S-adenosyl-L-methionine-dependent methyltransferases"/>
    <property type="match status" value="1"/>
</dbReference>